<comment type="caution">
    <text evidence="1">The sequence shown here is derived from an EMBL/GenBank/DDBJ whole genome shotgun (WGS) entry which is preliminary data.</text>
</comment>
<dbReference type="Proteomes" id="UP000583752">
    <property type="component" value="Unassembled WGS sequence"/>
</dbReference>
<proteinExistence type="predicted"/>
<reference evidence="1 2" key="1">
    <citation type="submission" date="2020-04" db="EMBL/GenBank/DDBJ databases">
        <title>Massilia sp. RP-1-19 isolated from soil.</title>
        <authorList>
            <person name="Dahal R.H."/>
        </authorList>
    </citation>
    <scope>NUCLEOTIDE SEQUENCE [LARGE SCALE GENOMIC DNA]</scope>
    <source>
        <strain evidence="1 2">RP-1-19</strain>
    </source>
</reference>
<accession>A0A848HEH7</accession>
<protein>
    <submittedName>
        <fullName evidence="1">DsbA family protein</fullName>
    </submittedName>
</protein>
<dbReference type="PANTHER" id="PTHR13887">
    <property type="entry name" value="GLUTATHIONE S-TRANSFERASE KAPPA"/>
    <property type="match status" value="1"/>
</dbReference>
<dbReference type="Gene3D" id="1.10.472.60">
    <property type="entry name" value="putative protein disulfide isomerase domain"/>
    <property type="match status" value="1"/>
</dbReference>
<dbReference type="CDD" id="cd03025">
    <property type="entry name" value="DsbA_FrnE_like"/>
    <property type="match status" value="1"/>
</dbReference>
<sequence>MRLLFAGDPMCSWCYGFVPELKSLAERHPMLPLTLLMGGVRAGATDLLDHAGKQFRLGHWAMVEEKSGRPFNRDAFVARENFVYNTEPVCRAVVNARLLAPQANQLLVFEALQQAFYVSGRDTTDGAVLAVIAVGALQQQGEAVTVSQFHDAWNDPATIAATAAEFREVRSLGVSSFPQLLLEVDGRVIKLSQGYAKVDELDAALSEALRQHAAV</sequence>
<dbReference type="SUPFAM" id="SSF52833">
    <property type="entry name" value="Thioredoxin-like"/>
    <property type="match status" value="1"/>
</dbReference>
<dbReference type="InterPro" id="IPR036249">
    <property type="entry name" value="Thioredoxin-like_sf"/>
</dbReference>
<dbReference type="PANTHER" id="PTHR13887:SF54">
    <property type="entry name" value="DSBA FAMILY PROTEIN"/>
    <property type="match status" value="1"/>
</dbReference>
<dbReference type="EMBL" id="JABBGG010000001">
    <property type="protein sequence ID" value="NML59855.1"/>
    <property type="molecule type" value="Genomic_DNA"/>
</dbReference>
<dbReference type="RefSeq" id="WP_169463546.1">
    <property type="nucleotide sequence ID" value="NZ_JABBGG010000001.1"/>
</dbReference>
<dbReference type="Gene3D" id="3.40.30.10">
    <property type="entry name" value="Glutaredoxin"/>
    <property type="match status" value="1"/>
</dbReference>
<evidence type="ECO:0000313" key="1">
    <source>
        <dbReference type="EMBL" id="NML59855.1"/>
    </source>
</evidence>
<name>A0A848HEH7_9BURK</name>
<gene>
    <name evidence="1" type="ORF">HHL21_01910</name>
</gene>
<keyword evidence="2" id="KW-1185">Reference proteome</keyword>
<organism evidence="1 2">
    <name type="scientific">Massilia polaris</name>
    <dbReference type="NCBI Taxonomy" id="2728846"/>
    <lineage>
        <taxon>Bacteria</taxon>
        <taxon>Pseudomonadati</taxon>
        <taxon>Pseudomonadota</taxon>
        <taxon>Betaproteobacteria</taxon>
        <taxon>Burkholderiales</taxon>
        <taxon>Oxalobacteraceae</taxon>
        <taxon>Telluria group</taxon>
        <taxon>Massilia</taxon>
    </lineage>
</organism>
<dbReference type="AlphaFoldDB" id="A0A848HEH7"/>
<evidence type="ECO:0000313" key="2">
    <source>
        <dbReference type="Proteomes" id="UP000583752"/>
    </source>
</evidence>